<dbReference type="InterPro" id="IPR023213">
    <property type="entry name" value="CAT-like_dom_sf"/>
</dbReference>
<reference evidence="14" key="1">
    <citation type="submission" date="2022-10" db="EMBL/GenBank/DDBJ databases">
        <title>The WGS of Solirubrobacter ginsenosidimutans DSM 21036.</title>
        <authorList>
            <person name="Jiang Z."/>
        </authorList>
    </citation>
    <scope>NUCLEOTIDE SEQUENCE</scope>
    <source>
        <strain evidence="14">DSM 21036</strain>
    </source>
</reference>
<evidence type="ECO:0000256" key="11">
    <source>
        <dbReference type="RuleBase" id="RU361241"/>
    </source>
</evidence>
<comment type="catalytic activity">
    <reaction evidence="10 11">
        <text>an acyl-CoA + a 1,2-diacyl-sn-glycerol = a triacyl-sn-glycerol + CoA</text>
        <dbReference type="Rhea" id="RHEA:10868"/>
        <dbReference type="ChEBI" id="CHEBI:17815"/>
        <dbReference type="ChEBI" id="CHEBI:57287"/>
        <dbReference type="ChEBI" id="CHEBI:58342"/>
        <dbReference type="ChEBI" id="CHEBI:64615"/>
        <dbReference type="EC" id="2.3.1.20"/>
    </reaction>
</comment>
<dbReference type="GO" id="GO:0071731">
    <property type="term" value="P:response to nitric oxide"/>
    <property type="evidence" value="ECO:0007669"/>
    <property type="project" value="TreeGrafter"/>
</dbReference>
<evidence type="ECO:0000259" key="13">
    <source>
        <dbReference type="Pfam" id="PF06974"/>
    </source>
</evidence>
<dbReference type="EMBL" id="JAPDOD010000022">
    <property type="protein sequence ID" value="MDA0162974.1"/>
    <property type="molecule type" value="Genomic_DNA"/>
</dbReference>
<evidence type="ECO:0000259" key="12">
    <source>
        <dbReference type="Pfam" id="PF03007"/>
    </source>
</evidence>
<dbReference type="RefSeq" id="WP_270042215.1">
    <property type="nucleotide sequence ID" value="NZ_JAPDOD010000022.1"/>
</dbReference>
<evidence type="ECO:0000313" key="14">
    <source>
        <dbReference type="EMBL" id="MDA0162974.1"/>
    </source>
</evidence>
<keyword evidence="7 11" id="KW-0319">Glycerol metabolism</keyword>
<keyword evidence="15" id="KW-1185">Reference proteome</keyword>
<dbReference type="PANTHER" id="PTHR31650">
    <property type="entry name" value="O-ACYLTRANSFERASE (WSD1-LIKE) FAMILY PROTEIN"/>
    <property type="match status" value="1"/>
</dbReference>
<dbReference type="Proteomes" id="UP001149140">
    <property type="component" value="Unassembled WGS sequence"/>
</dbReference>
<dbReference type="Pfam" id="PF03007">
    <property type="entry name" value="WS_DGAT_cat"/>
    <property type="match status" value="1"/>
</dbReference>
<dbReference type="InterPro" id="IPR014292">
    <property type="entry name" value="Acyl_transf_WS/DGAT"/>
</dbReference>
<comment type="caution">
    <text evidence="14">The sequence shown here is derived from an EMBL/GenBank/DDBJ whole genome shotgun (WGS) entry which is preliminary data.</text>
</comment>
<dbReference type="AlphaFoldDB" id="A0A9X3S1Z6"/>
<dbReference type="EC" id="2.3.1.20" evidence="4 11"/>
<dbReference type="InterPro" id="IPR009721">
    <property type="entry name" value="O-acyltransferase_WSD1_C"/>
</dbReference>
<dbReference type="SUPFAM" id="SSF52777">
    <property type="entry name" value="CoA-dependent acyltransferases"/>
    <property type="match status" value="1"/>
</dbReference>
<evidence type="ECO:0000256" key="3">
    <source>
        <dbReference type="ARBA" id="ARBA00009587"/>
    </source>
</evidence>
<evidence type="ECO:0000256" key="2">
    <source>
        <dbReference type="ARBA" id="ARBA00005189"/>
    </source>
</evidence>
<dbReference type="GO" id="GO:0005886">
    <property type="term" value="C:plasma membrane"/>
    <property type="evidence" value="ECO:0007669"/>
    <property type="project" value="TreeGrafter"/>
</dbReference>
<comment type="similarity">
    <text evidence="3 11">Belongs to the long-chain O-acyltransferase family.</text>
</comment>
<evidence type="ECO:0000256" key="9">
    <source>
        <dbReference type="ARBA" id="ARBA00023315"/>
    </source>
</evidence>
<evidence type="ECO:0000256" key="7">
    <source>
        <dbReference type="ARBA" id="ARBA00022798"/>
    </source>
</evidence>
<dbReference type="PANTHER" id="PTHR31650:SF1">
    <property type="entry name" value="WAX ESTER SYNTHASE_DIACYLGLYCEROL ACYLTRANSFERASE 4-RELATED"/>
    <property type="match status" value="1"/>
</dbReference>
<keyword evidence="5 11" id="KW-0444">Lipid biosynthesis</keyword>
<dbReference type="Gene3D" id="3.30.559.10">
    <property type="entry name" value="Chloramphenicol acetyltransferase-like domain"/>
    <property type="match status" value="1"/>
</dbReference>
<evidence type="ECO:0000256" key="10">
    <source>
        <dbReference type="ARBA" id="ARBA00048109"/>
    </source>
</evidence>
<proteinExistence type="inferred from homology"/>
<evidence type="ECO:0000256" key="8">
    <source>
        <dbReference type="ARBA" id="ARBA00023098"/>
    </source>
</evidence>
<evidence type="ECO:0000256" key="4">
    <source>
        <dbReference type="ARBA" id="ARBA00013244"/>
    </source>
</evidence>
<evidence type="ECO:0000313" key="15">
    <source>
        <dbReference type="Proteomes" id="UP001149140"/>
    </source>
</evidence>
<keyword evidence="9 11" id="KW-0012">Acyltransferase</keyword>
<dbReference type="Pfam" id="PF06974">
    <property type="entry name" value="WS_DGAT_C"/>
    <property type="match status" value="1"/>
</dbReference>
<dbReference type="InterPro" id="IPR045034">
    <property type="entry name" value="O-acyltransferase_WSD1-like"/>
</dbReference>
<keyword evidence="8 11" id="KW-0443">Lipid metabolism</keyword>
<feature type="domain" description="O-acyltransferase WSD1 C-terminal" evidence="13">
    <location>
        <begin position="326"/>
        <end position="474"/>
    </location>
</feature>
<sequence>MRQLTTLDAQFLAVESARTYGHVGTLAVYDPATAPGGDLTVQDLCRLVSQRLHLLPPFRWRLVEVPFGLDHPYWIEDPDFDLDFHIRESAVPPPGDDERLADTVARIFARPLDRNHPLWEIYLIQGLSNGRVGLLTKIHHSVVDGVSGNEILSVLLDAEPAGREIPPGTSPRPDRVPHDLAMAGRGALGLVKAPFRAARSIPGALPHLTELPGITALPAGPMLSRTVGRFMRQDPRVLDETTARAPSTPFNGRISAHRRFAFGQLSLDTVKALKNAVGCTVNDVVVTLCASAVREWLLERDALPEEPLVAMVPVSVRTKEQRGAFGNRVSMMIVPIATDEPDPLRRLQRTHDLLVSAKERHSALPANVLTDATAFIPPAVAALAARTTMEILGRTRPALNLVISNVPGSRTPLYLAGARLEAQYPVSVVVDGVGLNITVMSYLDHLDFGIIADREQVDDAWSMLAGLRRALEELTGALVHTL</sequence>
<evidence type="ECO:0000256" key="6">
    <source>
        <dbReference type="ARBA" id="ARBA00022679"/>
    </source>
</evidence>
<dbReference type="GO" id="GO:0001666">
    <property type="term" value="P:response to hypoxia"/>
    <property type="evidence" value="ECO:0007669"/>
    <property type="project" value="TreeGrafter"/>
</dbReference>
<dbReference type="NCBIfam" id="TIGR02946">
    <property type="entry name" value="acyl_WS_DGAT"/>
    <property type="match status" value="1"/>
</dbReference>
<evidence type="ECO:0000256" key="5">
    <source>
        <dbReference type="ARBA" id="ARBA00022516"/>
    </source>
</evidence>
<evidence type="ECO:0000256" key="1">
    <source>
        <dbReference type="ARBA" id="ARBA00004771"/>
    </source>
</evidence>
<organism evidence="14 15">
    <name type="scientific">Solirubrobacter ginsenosidimutans</name>
    <dbReference type="NCBI Taxonomy" id="490573"/>
    <lineage>
        <taxon>Bacteria</taxon>
        <taxon>Bacillati</taxon>
        <taxon>Actinomycetota</taxon>
        <taxon>Thermoleophilia</taxon>
        <taxon>Solirubrobacterales</taxon>
        <taxon>Solirubrobacteraceae</taxon>
        <taxon>Solirubrobacter</taxon>
    </lineage>
</organism>
<name>A0A9X3S1Z6_9ACTN</name>
<accession>A0A9X3S1Z6</accession>
<protein>
    <recommendedName>
        <fullName evidence="4 11">Diacylglycerol O-acyltransferase</fullName>
        <ecNumber evidence="4 11">2.3.1.20</ecNumber>
    </recommendedName>
</protein>
<keyword evidence="6 11" id="KW-0808">Transferase</keyword>
<gene>
    <name evidence="14" type="ORF">OM076_22065</name>
</gene>
<dbReference type="GO" id="GO:0019432">
    <property type="term" value="P:triglyceride biosynthetic process"/>
    <property type="evidence" value="ECO:0007669"/>
    <property type="project" value="TreeGrafter"/>
</dbReference>
<feature type="domain" description="O-acyltransferase WSD1-like N-terminal" evidence="12">
    <location>
        <begin position="4"/>
        <end position="285"/>
    </location>
</feature>
<dbReference type="GO" id="GO:0004144">
    <property type="term" value="F:diacylglycerol O-acyltransferase activity"/>
    <property type="evidence" value="ECO:0007669"/>
    <property type="project" value="UniProtKB-EC"/>
</dbReference>
<comment type="pathway">
    <text evidence="1 11">Glycerolipid metabolism; triacylglycerol biosynthesis.</text>
</comment>
<dbReference type="GO" id="GO:0006071">
    <property type="term" value="P:glycerol metabolic process"/>
    <property type="evidence" value="ECO:0007669"/>
    <property type="project" value="UniProtKB-KW"/>
</dbReference>
<dbReference type="InterPro" id="IPR004255">
    <property type="entry name" value="O-acyltransferase_WSD1_N"/>
</dbReference>
<comment type="pathway">
    <text evidence="2">Lipid metabolism.</text>
</comment>
<dbReference type="GO" id="GO:0051701">
    <property type="term" value="P:biological process involved in interaction with host"/>
    <property type="evidence" value="ECO:0007669"/>
    <property type="project" value="TreeGrafter"/>
</dbReference>